<feature type="transmembrane region" description="Helical" evidence="1">
    <location>
        <begin position="52"/>
        <end position="72"/>
    </location>
</feature>
<keyword evidence="3" id="KW-1185">Reference proteome</keyword>
<dbReference type="AlphaFoldDB" id="A0A1H6UEF8"/>
<reference evidence="3" key="1">
    <citation type="submission" date="2016-10" db="EMBL/GenBank/DDBJ databases">
        <authorList>
            <person name="Varghese N."/>
            <person name="Submissions S."/>
        </authorList>
    </citation>
    <scope>NUCLEOTIDE SEQUENCE [LARGE SCALE GENOMIC DNA]</scope>
    <source>
        <strain evidence="3">IBRC-M 10761</strain>
    </source>
</reference>
<dbReference type="EMBL" id="FNZH01000001">
    <property type="protein sequence ID" value="SEI90783.1"/>
    <property type="molecule type" value="Genomic_DNA"/>
</dbReference>
<evidence type="ECO:0000313" key="3">
    <source>
        <dbReference type="Proteomes" id="UP000199403"/>
    </source>
</evidence>
<protein>
    <submittedName>
        <fullName evidence="2">Uncharacterized protein</fullName>
    </submittedName>
</protein>
<sequence length="80" mass="9155">MMFFVITLPLLLSASERFNLDSSFFPIPMIGRFHSVFSKGIYFTDTGFILPAYKLIGSIFYSLSPFLLYAFLKLAINNNK</sequence>
<evidence type="ECO:0000256" key="1">
    <source>
        <dbReference type="SAM" id="Phobius"/>
    </source>
</evidence>
<accession>A0A1H6UEF8</accession>
<keyword evidence="1" id="KW-0812">Transmembrane</keyword>
<keyword evidence="1" id="KW-0472">Membrane</keyword>
<dbReference type="Proteomes" id="UP000199403">
    <property type="component" value="Unassembled WGS sequence"/>
</dbReference>
<organism evidence="2 3">
    <name type="scientific">Cyclobacterium xiamenense</name>
    <dbReference type="NCBI Taxonomy" id="1297121"/>
    <lineage>
        <taxon>Bacteria</taxon>
        <taxon>Pseudomonadati</taxon>
        <taxon>Bacteroidota</taxon>
        <taxon>Cytophagia</taxon>
        <taxon>Cytophagales</taxon>
        <taxon>Cyclobacteriaceae</taxon>
        <taxon>Cyclobacterium</taxon>
    </lineage>
</organism>
<evidence type="ECO:0000313" key="2">
    <source>
        <dbReference type="EMBL" id="SEI90783.1"/>
    </source>
</evidence>
<name>A0A1H6UEF8_9BACT</name>
<gene>
    <name evidence="2" type="ORF">SAMN05192553_101795</name>
</gene>
<keyword evidence="1" id="KW-1133">Transmembrane helix</keyword>
<proteinExistence type="predicted"/>
<dbReference type="STRING" id="1416801.SAMN05192553_101795"/>